<evidence type="ECO:0000313" key="6">
    <source>
        <dbReference type="Proteomes" id="UP001321473"/>
    </source>
</evidence>
<dbReference type="Proteomes" id="UP001321473">
    <property type="component" value="Unassembled WGS sequence"/>
</dbReference>
<dbReference type="CDD" id="cd22240">
    <property type="entry name" value="akirin"/>
    <property type="match status" value="1"/>
</dbReference>
<gene>
    <name evidence="5" type="ORF">V5799_034431</name>
</gene>
<comment type="caution">
    <text evidence="5">The sequence shown here is derived from an EMBL/GenBank/DDBJ whole genome shotgun (WGS) entry which is preliminary data.</text>
</comment>
<dbReference type="EMBL" id="JARKHS020029662">
    <property type="protein sequence ID" value="KAK8762961.1"/>
    <property type="molecule type" value="Genomic_DNA"/>
</dbReference>
<dbReference type="PANTHER" id="PTHR13293:SF6">
    <property type="entry name" value="AKIRIN-RELATED"/>
    <property type="match status" value="1"/>
</dbReference>
<sequence length="164" mass="18153">MACATLKRASDWDAAADASAKPPCKRRRCCASPSPPPTRPHQQRPSPFIDAAPEMTSEEIAANVYDEMCRLQRRKRLCVQGPDGAPSSSVGSQTVAPGPEQPVFTMRQIGAICQTMMNAREAVIRQKYDQVLSAKLTEQYDTFVRFTQDQITRRFEGAAPSYLS</sequence>
<dbReference type="GO" id="GO:0003712">
    <property type="term" value="F:transcription coregulator activity"/>
    <property type="evidence" value="ECO:0007669"/>
    <property type="project" value="TreeGrafter"/>
</dbReference>
<comment type="similarity">
    <text evidence="2">Belongs to the akirin family.</text>
</comment>
<evidence type="ECO:0000256" key="2">
    <source>
        <dbReference type="ARBA" id="ARBA00005625"/>
    </source>
</evidence>
<comment type="subcellular location">
    <subcellularLocation>
        <location evidence="1">Nucleus</location>
    </subcellularLocation>
</comment>
<keyword evidence="6" id="KW-1185">Reference proteome</keyword>
<keyword evidence="3" id="KW-0539">Nucleus</keyword>
<reference evidence="5 6" key="1">
    <citation type="journal article" date="2023" name="Arcadia Sci">
        <title>De novo assembly of a long-read Amblyomma americanum tick genome.</title>
        <authorList>
            <person name="Chou S."/>
            <person name="Poskanzer K.E."/>
            <person name="Rollins M."/>
            <person name="Thuy-Boun P.S."/>
        </authorList>
    </citation>
    <scope>NUCLEOTIDE SEQUENCE [LARGE SCALE GENOMIC DNA]</scope>
    <source>
        <strain evidence="5">F_SG_1</strain>
        <tissue evidence="5">Salivary glands</tissue>
    </source>
</reference>
<dbReference type="InterPro" id="IPR024132">
    <property type="entry name" value="Akirin"/>
</dbReference>
<evidence type="ECO:0008006" key="7">
    <source>
        <dbReference type="Google" id="ProtNLM"/>
    </source>
</evidence>
<dbReference type="GO" id="GO:0045944">
    <property type="term" value="P:positive regulation of transcription by RNA polymerase II"/>
    <property type="evidence" value="ECO:0007669"/>
    <property type="project" value="TreeGrafter"/>
</dbReference>
<accession>A0AAQ4DKH1</accession>
<organism evidence="5 6">
    <name type="scientific">Amblyomma americanum</name>
    <name type="common">Lone star tick</name>
    <dbReference type="NCBI Taxonomy" id="6943"/>
    <lineage>
        <taxon>Eukaryota</taxon>
        <taxon>Metazoa</taxon>
        <taxon>Ecdysozoa</taxon>
        <taxon>Arthropoda</taxon>
        <taxon>Chelicerata</taxon>
        <taxon>Arachnida</taxon>
        <taxon>Acari</taxon>
        <taxon>Parasitiformes</taxon>
        <taxon>Ixodida</taxon>
        <taxon>Ixodoidea</taxon>
        <taxon>Ixodidae</taxon>
        <taxon>Amblyomminae</taxon>
        <taxon>Amblyomma</taxon>
    </lineage>
</organism>
<feature type="compositionally biased region" description="Low complexity" evidence="4">
    <location>
        <begin position="12"/>
        <end position="22"/>
    </location>
</feature>
<name>A0AAQ4DKH1_AMBAM</name>
<evidence type="ECO:0000256" key="4">
    <source>
        <dbReference type="SAM" id="MobiDB-lite"/>
    </source>
</evidence>
<feature type="region of interest" description="Disordered" evidence="4">
    <location>
        <begin position="1"/>
        <end position="48"/>
    </location>
</feature>
<proteinExistence type="inferred from homology"/>
<dbReference type="GO" id="GO:0000785">
    <property type="term" value="C:chromatin"/>
    <property type="evidence" value="ECO:0007669"/>
    <property type="project" value="TreeGrafter"/>
</dbReference>
<dbReference type="GO" id="GO:0045089">
    <property type="term" value="P:positive regulation of innate immune response"/>
    <property type="evidence" value="ECO:0007669"/>
    <property type="project" value="TreeGrafter"/>
</dbReference>
<dbReference type="GO" id="GO:0005634">
    <property type="term" value="C:nucleus"/>
    <property type="evidence" value="ECO:0007669"/>
    <property type="project" value="UniProtKB-SubCell"/>
</dbReference>
<dbReference type="AlphaFoldDB" id="A0AAQ4DKH1"/>
<dbReference type="PANTHER" id="PTHR13293">
    <property type="entry name" value="AKIRIN-RELATED"/>
    <property type="match status" value="1"/>
</dbReference>
<evidence type="ECO:0000313" key="5">
    <source>
        <dbReference type="EMBL" id="KAK8762961.1"/>
    </source>
</evidence>
<evidence type="ECO:0000256" key="3">
    <source>
        <dbReference type="ARBA" id="ARBA00023242"/>
    </source>
</evidence>
<protein>
    <recommendedName>
        <fullName evidence="7">Subolesin</fullName>
    </recommendedName>
</protein>
<evidence type="ECO:0000256" key="1">
    <source>
        <dbReference type="ARBA" id="ARBA00004123"/>
    </source>
</evidence>